<evidence type="ECO:0000313" key="17">
    <source>
        <dbReference type="EMBL" id="SUE32884.1"/>
    </source>
</evidence>
<dbReference type="GO" id="GO:0008955">
    <property type="term" value="F:peptidoglycan glycosyltransferase activity"/>
    <property type="evidence" value="ECO:0007669"/>
    <property type="project" value="UniProtKB-EC"/>
</dbReference>
<dbReference type="GO" id="GO:0030288">
    <property type="term" value="C:outer membrane-bounded periplasmic space"/>
    <property type="evidence" value="ECO:0007669"/>
    <property type="project" value="TreeGrafter"/>
</dbReference>
<keyword evidence="9" id="KW-0511">Multifunctional enzyme</keyword>
<keyword evidence="7" id="KW-0808">Transferase</keyword>
<evidence type="ECO:0000256" key="12">
    <source>
        <dbReference type="SAM" id="MobiDB-lite"/>
    </source>
</evidence>
<feature type="region of interest" description="Disordered" evidence="12">
    <location>
        <begin position="491"/>
        <end position="521"/>
    </location>
</feature>
<dbReference type="Pfam" id="PF00905">
    <property type="entry name" value="Transpeptidase"/>
    <property type="match status" value="1"/>
</dbReference>
<feature type="domain" description="Glycosyl transferase family 51" evidence="15">
    <location>
        <begin position="64"/>
        <end position="222"/>
    </location>
</feature>
<proteinExistence type="inferred from homology"/>
<keyword evidence="4" id="KW-0121">Carboxypeptidase</keyword>
<dbReference type="SUPFAM" id="SSF53955">
    <property type="entry name" value="Lysozyme-like"/>
    <property type="match status" value="1"/>
</dbReference>
<evidence type="ECO:0000256" key="2">
    <source>
        <dbReference type="ARBA" id="ARBA00007090"/>
    </source>
</evidence>
<evidence type="ECO:0000256" key="6">
    <source>
        <dbReference type="ARBA" id="ARBA00022676"/>
    </source>
</evidence>
<keyword evidence="8" id="KW-0378">Hydrolase</keyword>
<dbReference type="Pfam" id="PF06832">
    <property type="entry name" value="BiPBP_C"/>
    <property type="match status" value="1"/>
</dbReference>
<name>A0A379MMC3_9BACT</name>
<dbReference type="Pfam" id="PF00912">
    <property type="entry name" value="Transgly"/>
    <property type="match status" value="1"/>
</dbReference>
<evidence type="ECO:0000256" key="9">
    <source>
        <dbReference type="ARBA" id="ARBA00023268"/>
    </source>
</evidence>
<keyword evidence="13" id="KW-0472">Membrane</keyword>
<evidence type="ECO:0000256" key="10">
    <source>
        <dbReference type="ARBA" id="ARBA00044770"/>
    </source>
</evidence>
<keyword evidence="13" id="KW-0812">Transmembrane</keyword>
<dbReference type="GO" id="GO:0009252">
    <property type="term" value="P:peptidoglycan biosynthetic process"/>
    <property type="evidence" value="ECO:0007669"/>
    <property type="project" value="TreeGrafter"/>
</dbReference>
<dbReference type="PANTHER" id="PTHR32282:SF15">
    <property type="entry name" value="PENICILLIN-BINDING PROTEIN 1C"/>
    <property type="match status" value="1"/>
</dbReference>
<dbReference type="STRING" id="880526.GCA_000427365_01373"/>
<dbReference type="EMBL" id="UGVL01000001">
    <property type="protein sequence ID" value="SUE32884.1"/>
    <property type="molecule type" value="Genomic_DNA"/>
</dbReference>
<feature type="compositionally biased region" description="Polar residues" evidence="12">
    <location>
        <begin position="511"/>
        <end position="520"/>
    </location>
</feature>
<dbReference type="OrthoDB" id="9766909at2"/>
<dbReference type="GO" id="GO:0006508">
    <property type="term" value="P:proteolysis"/>
    <property type="evidence" value="ECO:0007669"/>
    <property type="project" value="UniProtKB-KW"/>
</dbReference>
<comment type="similarity">
    <text evidence="2">In the C-terminal section; belongs to the transpeptidase family.</text>
</comment>
<feature type="transmembrane region" description="Helical" evidence="13">
    <location>
        <begin position="9"/>
        <end position="26"/>
    </location>
</feature>
<evidence type="ECO:0000256" key="4">
    <source>
        <dbReference type="ARBA" id="ARBA00022645"/>
    </source>
</evidence>
<evidence type="ECO:0000256" key="13">
    <source>
        <dbReference type="SAM" id="Phobius"/>
    </source>
</evidence>
<dbReference type="InterPro" id="IPR036950">
    <property type="entry name" value="PBP_transglycosylase"/>
</dbReference>
<feature type="domain" description="Penicillin-binding C-terminal" evidence="16">
    <location>
        <begin position="708"/>
        <end position="800"/>
    </location>
</feature>
<dbReference type="Gene3D" id="1.10.3810.10">
    <property type="entry name" value="Biosynthetic peptidoglycan transglycosylase-like"/>
    <property type="match status" value="1"/>
</dbReference>
<dbReference type="InterPro" id="IPR012338">
    <property type="entry name" value="Beta-lactam/transpept-like"/>
</dbReference>
<protein>
    <recommendedName>
        <fullName evidence="10">peptidoglycan glycosyltransferase</fullName>
        <ecNumber evidence="10">2.4.99.28</ecNumber>
    </recommendedName>
</protein>
<accession>A0A379MMC3</accession>
<dbReference type="InterPro" id="IPR023346">
    <property type="entry name" value="Lysozyme-like_dom_sf"/>
</dbReference>
<keyword evidence="5" id="KW-0645">Protease</keyword>
<organism evidence="17 18">
    <name type="scientific">Rikenella microfusus</name>
    <dbReference type="NCBI Taxonomy" id="28139"/>
    <lineage>
        <taxon>Bacteria</taxon>
        <taxon>Pseudomonadati</taxon>
        <taxon>Bacteroidota</taxon>
        <taxon>Bacteroidia</taxon>
        <taxon>Bacteroidales</taxon>
        <taxon>Rikenellaceae</taxon>
        <taxon>Rikenella</taxon>
    </lineage>
</organism>
<dbReference type="SUPFAM" id="SSF56601">
    <property type="entry name" value="beta-lactamase/transpeptidase-like"/>
    <property type="match status" value="1"/>
</dbReference>
<keyword evidence="18" id="KW-1185">Reference proteome</keyword>
<evidence type="ECO:0000259" key="15">
    <source>
        <dbReference type="Pfam" id="PF00912"/>
    </source>
</evidence>
<dbReference type="InterPro" id="IPR050396">
    <property type="entry name" value="Glycosyltr_51/Transpeptidase"/>
</dbReference>
<keyword evidence="6" id="KW-0328">Glycosyltransferase</keyword>
<evidence type="ECO:0000313" key="18">
    <source>
        <dbReference type="Proteomes" id="UP000255233"/>
    </source>
</evidence>
<dbReference type="Proteomes" id="UP000255233">
    <property type="component" value="Unassembled WGS sequence"/>
</dbReference>
<sequence>MSRSRRHKLHYILIGILTVSAVWYALVLPRPLFDTPYSAVLYARSGELLGAKAAADGQWRFPPGHALPEKYVRAVVEYEDRRFYKHLGVSLPAVVRAARQNWRAGEVVSGGSTLTMQLVRLSRGNPPRTVGEKLREMLIATRLEWSYTKDEILALYAAHAPFGGNVVGLEAAAWRYFGHDPGQLSWAEAATLAVLPNSPALIHPGRGRRALQAKRDRLLRRLLEARTIDSTEYAAALIEPLPAAPEPLPRHAPHLTDRLPAGTVLHSTLDNALQQRTRQIVDGYGRRSLAANRIRNAAALVADVRTGEVLAYVGNITPSDKPGKAADGRSVDVVRARRSTGSLLKPILYGALLGEGQLLPRTLVLDTPLDLAGFTPSNYDKTFRGVVPADEAVARSLNVPAVRMLTLYNNSRFLALLRSMGLTTLDRSADHYGATLILGGAEGTLWEMTGIYASLARSLETYGRTGHYEAGDMRELTVSFAPAVSATAARPQPFRAEGGNRVAPPRAEDQPLNSSGNESASGICPLSPAALWFMFEAMSGVNRPEEEAAWQEFSSMKRVAWKTGTSYGNRDAWAIGLTPDYVVGVWVGNADGEGRASMTGVGYAAPVMFDIFSMLPAADGWFSEPLDDMASVAVCRRSGHRASEWCFSSDDPVDTVRIPQAGTASPLCPYHRPVTADGNVRGWFVLPPAAEYYYRQAASDYAVPPAMAGSRPLELIYPRHRATLYLPEGFGGAGAVPAKFVFRAAHRSDSATIHWHLDNVYLGSTRSASVAGHALTVAPAAGEHWLTVVDDAGNSQRIRFTVLRRE</sequence>
<evidence type="ECO:0000256" key="11">
    <source>
        <dbReference type="ARBA" id="ARBA00049902"/>
    </source>
</evidence>
<evidence type="ECO:0000256" key="8">
    <source>
        <dbReference type="ARBA" id="ARBA00022801"/>
    </source>
</evidence>
<dbReference type="InterPro" id="IPR009647">
    <property type="entry name" value="PBP_C"/>
</dbReference>
<dbReference type="Gene3D" id="3.40.710.10">
    <property type="entry name" value="DD-peptidase/beta-lactamase superfamily"/>
    <property type="match status" value="2"/>
</dbReference>
<evidence type="ECO:0000259" key="14">
    <source>
        <dbReference type="Pfam" id="PF00905"/>
    </source>
</evidence>
<comment type="catalytic activity">
    <reaction evidence="11">
        <text>[GlcNAc-(1-&gt;4)-Mur2Ac(oyl-L-Ala-gamma-D-Glu-L-Lys-D-Ala-D-Ala)](n)-di-trans,octa-cis-undecaprenyl diphosphate + beta-D-GlcNAc-(1-&gt;4)-Mur2Ac(oyl-L-Ala-gamma-D-Glu-L-Lys-D-Ala-D-Ala)-di-trans,octa-cis-undecaprenyl diphosphate = [GlcNAc-(1-&gt;4)-Mur2Ac(oyl-L-Ala-gamma-D-Glu-L-Lys-D-Ala-D-Ala)](n+1)-di-trans,octa-cis-undecaprenyl diphosphate + di-trans,octa-cis-undecaprenyl diphosphate + H(+)</text>
        <dbReference type="Rhea" id="RHEA:23708"/>
        <dbReference type="Rhea" id="RHEA-COMP:9602"/>
        <dbReference type="Rhea" id="RHEA-COMP:9603"/>
        <dbReference type="ChEBI" id="CHEBI:15378"/>
        <dbReference type="ChEBI" id="CHEBI:58405"/>
        <dbReference type="ChEBI" id="CHEBI:60033"/>
        <dbReference type="ChEBI" id="CHEBI:78435"/>
        <dbReference type="EC" id="2.4.99.28"/>
    </reaction>
</comment>
<gene>
    <name evidence="17" type="primary">pbpD</name>
    <name evidence="17" type="ORF">NCTC11190_00065</name>
</gene>
<dbReference type="EC" id="2.4.99.28" evidence="10"/>
<feature type="domain" description="Penicillin-binding protein transpeptidase" evidence="14">
    <location>
        <begin position="298"/>
        <end position="424"/>
    </location>
</feature>
<evidence type="ECO:0000259" key="16">
    <source>
        <dbReference type="Pfam" id="PF06832"/>
    </source>
</evidence>
<dbReference type="GO" id="GO:0008658">
    <property type="term" value="F:penicillin binding"/>
    <property type="evidence" value="ECO:0007669"/>
    <property type="project" value="InterPro"/>
</dbReference>
<dbReference type="InterPro" id="IPR001460">
    <property type="entry name" value="PCN-bd_Tpept"/>
</dbReference>
<evidence type="ECO:0000256" key="3">
    <source>
        <dbReference type="ARBA" id="ARBA00007739"/>
    </source>
</evidence>
<evidence type="ECO:0000256" key="1">
    <source>
        <dbReference type="ARBA" id="ARBA00004752"/>
    </source>
</evidence>
<comment type="similarity">
    <text evidence="3">In the N-terminal section; belongs to the glycosyltransferase 51 family.</text>
</comment>
<reference evidence="17 18" key="1">
    <citation type="submission" date="2018-06" db="EMBL/GenBank/DDBJ databases">
        <authorList>
            <consortium name="Pathogen Informatics"/>
            <person name="Doyle S."/>
        </authorList>
    </citation>
    <scope>NUCLEOTIDE SEQUENCE [LARGE SCALE GENOMIC DNA]</scope>
    <source>
        <strain evidence="17 18">NCTC11190</strain>
    </source>
</reference>
<keyword evidence="13" id="KW-1133">Transmembrane helix</keyword>
<dbReference type="GO" id="GO:0004180">
    <property type="term" value="F:carboxypeptidase activity"/>
    <property type="evidence" value="ECO:0007669"/>
    <property type="project" value="UniProtKB-KW"/>
</dbReference>
<evidence type="ECO:0000256" key="5">
    <source>
        <dbReference type="ARBA" id="ARBA00022670"/>
    </source>
</evidence>
<dbReference type="RefSeq" id="WP_051214570.1">
    <property type="nucleotide sequence ID" value="NZ_UGVL01000001.1"/>
</dbReference>
<dbReference type="AlphaFoldDB" id="A0A379MMC3"/>
<evidence type="ECO:0000256" key="7">
    <source>
        <dbReference type="ARBA" id="ARBA00022679"/>
    </source>
</evidence>
<dbReference type="PANTHER" id="PTHR32282">
    <property type="entry name" value="BINDING PROTEIN TRANSPEPTIDASE, PUTATIVE-RELATED"/>
    <property type="match status" value="1"/>
</dbReference>
<dbReference type="InterPro" id="IPR001264">
    <property type="entry name" value="Glyco_trans_51"/>
</dbReference>
<comment type="pathway">
    <text evidence="1">Cell wall biogenesis; peptidoglycan biosynthesis.</text>
</comment>